<name>A0A917W6Q8_9ACTN</name>
<dbReference type="Proteomes" id="UP000613840">
    <property type="component" value="Unassembled WGS sequence"/>
</dbReference>
<organism evidence="2 3">
    <name type="scientific">Microlunatus endophyticus</name>
    <dbReference type="NCBI Taxonomy" id="1716077"/>
    <lineage>
        <taxon>Bacteria</taxon>
        <taxon>Bacillati</taxon>
        <taxon>Actinomycetota</taxon>
        <taxon>Actinomycetes</taxon>
        <taxon>Propionibacteriales</taxon>
        <taxon>Propionibacteriaceae</taxon>
        <taxon>Microlunatus</taxon>
    </lineage>
</organism>
<evidence type="ECO:0000256" key="1">
    <source>
        <dbReference type="SAM" id="Phobius"/>
    </source>
</evidence>
<dbReference type="AlphaFoldDB" id="A0A917W6Q8"/>
<keyword evidence="1" id="KW-0812">Transmembrane</keyword>
<reference evidence="2" key="2">
    <citation type="submission" date="2020-09" db="EMBL/GenBank/DDBJ databases">
        <authorList>
            <person name="Sun Q."/>
            <person name="Zhou Y."/>
        </authorList>
    </citation>
    <scope>NUCLEOTIDE SEQUENCE</scope>
    <source>
        <strain evidence="2">CGMCC 4.7306</strain>
    </source>
</reference>
<accession>A0A917W6Q8</accession>
<gene>
    <name evidence="2" type="ORF">GCM10011575_29760</name>
</gene>
<proteinExistence type="predicted"/>
<feature type="transmembrane region" description="Helical" evidence="1">
    <location>
        <begin position="124"/>
        <end position="144"/>
    </location>
</feature>
<feature type="transmembrane region" description="Helical" evidence="1">
    <location>
        <begin position="62"/>
        <end position="85"/>
    </location>
</feature>
<dbReference type="RefSeq" id="WP_188896167.1">
    <property type="nucleotide sequence ID" value="NZ_BMMZ01000007.1"/>
</dbReference>
<comment type="caution">
    <text evidence="2">The sequence shown here is derived from an EMBL/GenBank/DDBJ whole genome shotgun (WGS) entry which is preliminary data.</text>
</comment>
<dbReference type="EMBL" id="BMMZ01000007">
    <property type="protein sequence ID" value="GGL69144.1"/>
    <property type="molecule type" value="Genomic_DNA"/>
</dbReference>
<keyword evidence="1" id="KW-1133">Transmembrane helix</keyword>
<keyword evidence="3" id="KW-1185">Reference proteome</keyword>
<sequence>MNLIRRPERGTLAAAYAGLALTIAAIGLLYLDHATTNVLASHIRDGYPDYPSARITTAATTYLVYLSILGGLGILTWLATIWAVVRRRRLARWLTPALVLTGIGIGLFNLLIRDTSGDTGLPALIGWVGLVPSLAGLAVVILLWRRPNTTKGIRS</sequence>
<evidence type="ECO:0000313" key="2">
    <source>
        <dbReference type="EMBL" id="GGL69144.1"/>
    </source>
</evidence>
<evidence type="ECO:0000313" key="3">
    <source>
        <dbReference type="Proteomes" id="UP000613840"/>
    </source>
</evidence>
<protein>
    <submittedName>
        <fullName evidence="2">Uncharacterized protein</fullName>
    </submittedName>
</protein>
<keyword evidence="1" id="KW-0472">Membrane</keyword>
<feature type="transmembrane region" description="Helical" evidence="1">
    <location>
        <begin position="92"/>
        <end position="112"/>
    </location>
</feature>
<reference evidence="2" key="1">
    <citation type="journal article" date="2014" name="Int. J. Syst. Evol. Microbiol.">
        <title>Complete genome sequence of Corynebacterium casei LMG S-19264T (=DSM 44701T), isolated from a smear-ripened cheese.</title>
        <authorList>
            <consortium name="US DOE Joint Genome Institute (JGI-PGF)"/>
            <person name="Walter F."/>
            <person name="Albersmeier A."/>
            <person name="Kalinowski J."/>
            <person name="Ruckert C."/>
        </authorList>
    </citation>
    <scope>NUCLEOTIDE SEQUENCE</scope>
    <source>
        <strain evidence="2">CGMCC 4.7306</strain>
    </source>
</reference>
<feature type="transmembrane region" description="Helical" evidence="1">
    <location>
        <begin position="12"/>
        <end position="31"/>
    </location>
</feature>